<feature type="binding site" evidence="5">
    <location>
        <position position="134"/>
    </location>
    <ligand>
        <name>AMP</name>
        <dbReference type="ChEBI" id="CHEBI:456215"/>
    </ligand>
</feature>
<keyword evidence="4 5" id="KW-0418">Kinase</keyword>
<feature type="binding site" evidence="5">
    <location>
        <position position="173"/>
    </location>
    <ligand>
        <name>ATP</name>
        <dbReference type="ChEBI" id="CHEBI:30616"/>
    </ligand>
</feature>
<dbReference type="RefSeq" id="WP_345128411.1">
    <property type="nucleotide sequence ID" value="NZ_BAABAT010000009.1"/>
</dbReference>
<organism evidence="8 9">
    <name type="scientific">Dactylosporangium darangshiense</name>
    <dbReference type="NCBI Taxonomy" id="579108"/>
    <lineage>
        <taxon>Bacteria</taxon>
        <taxon>Bacillati</taxon>
        <taxon>Actinomycetota</taxon>
        <taxon>Actinomycetes</taxon>
        <taxon>Micromonosporales</taxon>
        <taxon>Micromonosporaceae</taxon>
        <taxon>Dactylosporangium</taxon>
    </lineage>
</organism>
<feature type="binding site" evidence="5">
    <location>
        <begin position="10"/>
        <end position="15"/>
    </location>
    <ligand>
        <name>ATP</name>
        <dbReference type="ChEBI" id="CHEBI:30616"/>
    </ligand>
</feature>
<protein>
    <recommendedName>
        <fullName evidence="5 7">Adenylate kinase</fullName>
        <shortName evidence="5">AK</shortName>
        <ecNumber evidence="5 7">2.7.4.3</ecNumber>
    </recommendedName>
    <alternativeName>
        <fullName evidence="5">ATP-AMP transphosphorylase</fullName>
    </alternativeName>
    <alternativeName>
        <fullName evidence="5">ATP:AMP phosphotransferase</fullName>
    </alternativeName>
    <alternativeName>
        <fullName evidence="5">Adenylate monophosphate kinase</fullName>
    </alternativeName>
</protein>
<evidence type="ECO:0000256" key="7">
    <source>
        <dbReference type="RuleBase" id="RU003331"/>
    </source>
</evidence>
<dbReference type="GO" id="GO:0016301">
    <property type="term" value="F:kinase activity"/>
    <property type="evidence" value="ECO:0007669"/>
    <property type="project" value="UniProtKB-KW"/>
</dbReference>
<comment type="caution">
    <text evidence="5">Lacks conserved residue(s) required for the propagation of feature annotation.</text>
</comment>
<dbReference type="PRINTS" id="PR00094">
    <property type="entry name" value="ADENYLTKNASE"/>
</dbReference>
<feature type="binding site" evidence="5">
    <location>
        <position position="31"/>
    </location>
    <ligand>
        <name>AMP</name>
        <dbReference type="ChEBI" id="CHEBI:456215"/>
    </ligand>
</feature>
<evidence type="ECO:0000313" key="8">
    <source>
        <dbReference type="EMBL" id="GAA4250356.1"/>
    </source>
</evidence>
<feature type="binding site" evidence="5">
    <location>
        <position position="145"/>
    </location>
    <ligand>
        <name>AMP</name>
        <dbReference type="ChEBI" id="CHEBI:456215"/>
    </ligand>
</feature>
<evidence type="ECO:0000256" key="5">
    <source>
        <dbReference type="HAMAP-Rule" id="MF_00235"/>
    </source>
</evidence>
<sequence>MRVVMIAPPGAGKGTQGALLAADLGVPRIATGDLLRDHVARRTAIGQAVRIHLDHGRLVPDDIVLEMVRQAMVAAQATGRGYVLDGVPRTIAQARAGFDMARRLDMTIDMALHLRVDDHEVRRRMLARAAVEHRSDDTPEVIDRRLRQYHSSTPPILDWYGRRGVLVSVDGMGTVDKVRDAIHGATGALTAAAVAPVA</sequence>
<evidence type="ECO:0000256" key="1">
    <source>
        <dbReference type="ARBA" id="ARBA00022679"/>
    </source>
</evidence>
<evidence type="ECO:0000256" key="6">
    <source>
        <dbReference type="RuleBase" id="RU003330"/>
    </source>
</evidence>
<feature type="binding site" evidence="5">
    <location>
        <position position="93"/>
    </location>
    <ligand>
        <name>AMP</name>
        <dbReference type="ChEBI" id="CHEBI:456215"/>
    </ligand>
</feature>
<evidence type="ECO:0000256" key="2">
    <source>
        <dbReference type="ARBA" id="ARBA00022727"/>
    </source>
</evidence>
<dbReference type="CDD" id="cd01428">
    <property type="entry name" value="ADK"/>
    <property type="match status" value="1"/>
</dbReference>
<feature type="binding site" evidence="5">
    <location>
        <position position="36"/>
    </location>
    <ligand>
        <name>AMP</name>
        <dbReference type="ChEBI" id="CHEBI:456215"/>
    </ligand>
</feature>
<dbReference type="Pfam" id="PF00406">
    <property type="entry name" value="ADK"/>
    <property type="match status" value="1"/>
</dbReference>
<dbReference type="EMBL" id="BAABAT010000009">
    <property type="protein sequence ID" value="GAA4250356.1"/>
    <property type="molecule type" value="Genomic_DNA"/>
</dbReference>
<dbReference type="Proteomes" id="UP001500620">
    <property type="component" value="Unassembled WGS sequence"/>
</dbReference>
<keyword evidence="5" id="KW-0963">Cytoplasm</keyword>
<keyword evidence="2 5" id="KW-0545">Nucleotide biosynthesis</keyword>
<keyword evidence="1 5" id="KW-0808">Transferase</keyword>
<dbReference type="HAMAP" id="MF_00235">
    <property type="entry name" value="Adenylate_kinase_Adk"/>
    <property type="match status" value="1"/>
</dbReference>
<dbReference type="NCBIfam" id="NF011100">
    <property type="entry name" value="PRK14527.1"/>
    <property type="match status" value="1"/>
</dbReference>
<evidence type="ECO:0000313" key="9">
    <source>
        <dbReference type="Proteomes" id="UP001500620"/>
    </source>
</evidence>
<comment type="function">
    <text evidence="5">Catalyzes the reversible transfer of the terminal phosphate group between ATP and AMP. Plays an important role in cellular energy homeostasis and in adenine nucleotide metabolism.</text>
</comment>
<comment type="subunit">
    <text evidence="5 7">Monomer.</text>
</comment>
<comment type="catalytic activity">
    <reaction evidence="5 7">
        <text>AMP + ATP = 2 ADP</text>
        <dbReference type="Rhea" id="RHEA:12973"/>
        <dbReference type="ChEBI" id="CHEBI:30616"/>
        <dbReference type="ChEBI" id="CHEBI:456215"/>
        <dbReference type="ChEBI" id="CHEBI:456216"/>
        <dbReference type="EC" id="2.7.4.3"/>
    </reaction>
</comment>
<name>A0ABP8D944_9ACTN</name>
<comment type="similarity">
    <text evidence="5 6">Belongs to the adenylate kinase family.</text>
</comment>
<keyword evidence="3 5" id="KW-0547">Nucleotide-binding</keyword>
<dbReference type="PANTHER" id="PTHR23359">
    <property type="entry name" value="NUCLEOTIDE KINASE"/>
    <property type="match status" value="1"/>
</dbReference>
<dbReference type="SUPFAM" id="SSF52540">
    <property type="entry name" value="P-loop containing nucleoside triphosphate hydrolases"/>
    <property type="match status" value="1"/>
</dbReference>
<comment type="domain">
    <text evidence="5">Consists of three domains, a large central CORE domain and two small peripheral domains, NMPbind and LID, which undergo movements during catalysis. The LID domain closes over the site of phosphoryl transfer upon ATP binding. Assembling and dissambling the active center during each catalytic cycle provides an effective means to prevent ATP hydrolysis.</text>
</comment>
<dbReference type="Gene3D" id="3.40.50.300">
    <property type="entry name" value="P-loop containing nucleotide triphosphate hydrolases"/>
    <property type="match status" value="1"/>
</dbReference>
<dbReference type="InterPro" id="IPR000850">
    <property type="entry name" value="Adenylat/UMP-CMP_kin"/>
</dbReference>
<comment type="subcellular location">
    <subcellularLocation>
        <location evidence="5 7">Cytoplasm</location>
    </subcellularLocation>
</comment>
<dbReference type="EC" id="2.7.4.3" evidence="5 7"/>
<feature type="binding site" evidence="5">
    <location>
        <begin position="57"/>
        <end position="59"/>
    </location>
    <ligand>
        <name>AMP</name>
        <dbReference type="ChEBI" id="CHEBI:456215"/>
    </ligand>
</feature>
<accession>A0ABP8D944</accession>
<comment type="caution">
    <text evidence="8">The sequence shown here is derived from an EMBL/GenBank/DDBJ whole genome shotgun (WGS) entry which is preliminary data.</text>
</comment>
<reference evidence="9" key="1">
    <citation type="journal article" date="2019" name="Int. J. Syst. Evol. Microbiol.">
        <title>The Global Catalogue of Microorganisms (GCM) 10K type strain sequencing project: providing services to taxonomists for standard genome sequencing and annotation.</title>
        <authorList>
            <consortium name="The Broad Institute Genomics Platform"/>
            <consortium name="The Broad Institute Genome Sequencing Center for Infectious Disease"/>
            <person name="Wu L."/>
            <person name="Ma J."/>
        </authorList>
    </citation>
    <scope>NUCLEOTIDE SEQUENCE [LARGE SCALE GENOMIC DNA]</scope>
    <source>
        <strain evidence="9">JCM 17441</strain>
    </source>
</reference>
<feature type="region of interest" description="NMP" evidence="5">
    <location>
        <begin position="30"/>
        <end position="59"/>
    </location>
</feature>
<feature type="binding site" evidence="5">
    <location>
        <position position="128"/>
    </location>
    <ligand>
        <name>ATP</name>
        <dbReference type="ChEBI" id="CHEBI:30616"/>
    </ligand>
</feature>
<keyword evidence="9" id="KW-1185">Reference proteome</keyword>
<dbReference type="InterPro" id="IPR027417">
    <property type="entry name" value="P-loop_NTPase"/>
</dbReference>
<comment type="pathway">
    <text evidence="5">Purine metabolism; AMP biosynthesis via salvage pathway; AMP from ADP: step 1/1.</text>
</comment>
<dbReference type="NCBIfam" id="NF001381">
    <property type="entry name" value="PRK00279.1-3"/>
    <property type="match status" value="1"/>
</dbReference>
<evidence type="ECO:0000256" key="4">
    <source>
        <dbReference type="ARBA" id="ARBA00022777"/>
    </source>
</evidence>
<evidence type="ECO:0000256" key="3">
    <source>
        <dbReference type="ARBA" id="ARBA00022741"/>
    </source>
</evidence>
<gene>
    <name evidence="5" type="primary">adk</name>
    <name evidence="8" type="ORF">GCM10022255_038560</name>
</gene>
<proteinExistence type="inferred from homology"/>
<keyword evidence="5 7" id="KW-0067">ATP-binding</keyword>